<dbReference type="PANTHER" id="PTHR43798:SF33">
    <property type="entry name" value="HYDROLASE, PUTATIVE (AFU_ORTHOLOGUE AFUA_2G14860)-RELATED"/>
    <property type="match status" value="1"/>
</dbReference>
<dbReference type="PANTHER" id="PTHR43798">
    <property type="entry name" value="MONOACYLGLYCEROL LIPASE"/>
    <property type="match status" value="1"/>
</dbReference>
<evidence type="ECO:0000259" key="2">
    <source>
        <dbReference type="Pfam" id="PF12146"/>
    </source>
</evidence>
<dbReference type="Gene3D" id="3.40.50.1820">
    <property type="entry name" value="alpha/beta hydrolase"/>
    <property type="match status" value="1"/>
</dbReference>
<dbReference type="GO" id="GO:0016787">
    <property type="term" value="F:hydrolase activity"/>
    <property type="evidence" value="ECO:0007669"/>
    <property type="project" value="UniProtKB-KW"/>
</dbReference>
<evidence type="ECO:0000313" key="3">
    <source>
        <dbReference type="EMBL" id="UQZ85099.1"/>
    </source>
</evidence>
<feature type="domain" description="Serine aminopeptidase S33" evidence="2">
    <location>
        <begin position="13"/>
        <end position="172"/>
    </location>
</feature>
<feature type="region of interest" description="Disordered" evidence="1">
    <location>
        <begin position="198"/>
        <end position="231"/>
    </location>
</feature>
<keyword evidence="3" id="KW-0378">Hydrolase</keyword>
<organism evidence="3 4">
    <name type="scientific">Paenibacillus konkukensis</name>
    <dbReference type="NCBI Taxonomy" id="2020716"/>
    <lineage>
        <taxon>Bacteria</taxon>
        <taxon>Bacillati</taxon>
        <taxon>Bacillota</taxon>
        <taxon>Bacilli</taxon>
        <taxon>Bacillales</taxon>
        <taxon>Paenibacillaceae</taxon>
        <taxon>Paenibacillus</taxon>
    </lineage>
</organism>
<feature type="compositionally biased region" description="Basic and acidic residues" evidence="1">
    <location>
        <begin position="222"/>
        <end position="231"/>
    </location>
</feature>
<dbReference type="EMBL" id="CP027059">
    <property type="protein sequence ID" value="UQZ85099.1"/>
    <property type="molecule type" value="Genomic_DNA"/>
</dbReference>
<name>A0ABY4RTS1_9BACL</name>
<dbReference type="InterPro" id="IPR050266">
    <property type="entry name" value="AB_hydrolase_sf"/>
</dbReference>
<feature type="compositionally biased region" description="Basic and acidic residues" evidence="1">
    <location>
        <begin position="198"/>
        <end position="208"/>
    </location>
</feature>
<gene>
    <name evidence="3" type="ORF">SK3146_04382</name>
</gene>
<protein>
    <submittedName>
        <fullName evidence="3">Alpha/beta hydrolase family protein</fullName>
    </submittedName>
</protein>
<evidence type="ECO:0000313" key="4">
    <source>
        <dbReference type="Proteomes" id="UP001057134"/>
    </source>
</evidence>
<accession>A0ABY4RTS1</accession>
<dbReference type="SUPFAM" id="SSF53474">
    <property type="entry name" value="alpha/beta-Hydrolases"/>
    <property type="match status" value="1"/>
</dbReference>
<dbReference type="Pfam" id="PF12146">
    <property type="entry name" value="Hydrolase_4"/>
    <property type="match status" value="1"/>
</dbReference>
<dbReference type="InterPro" id="IPR029058">
    <property type="entry name" value="AB_hydrolase_fold"/>
</dbReference>
<keyword evidence="4" id="KW-1185">Reference proteome</keyword>
<dbReference type="InterPro" id="IPR022742">
    <property type="entry name" value="Hydrolase_4"/>
</dbReference>
<dbReference type="Proteomes" id="UP001057134">
    <property type="component" value="Chromosome"/>
</dbReference>
<reference evidence="3" key="1">
    <citation type="submission" date="2018-02" db="EMBL/GenBank/DDBJ databases">
        <authorList>
            <person name="Kim S.-K."/>
            <person name="Jung H.-I."/>
            <person name="Lee S.-W."/>
        </authorList>
    </citation>
    <scope>NUCLEOTIDE SEQUENCE</scope>
    <source>
        <strain evidence="3">SK3146</strain>
    </source>
</reference>
<reference evidence="3" key="2">
    <citation type="journal article" date="2021" name="J Anim Sci Technol">
        <title>Complete genome sequence of Paenibacillus konkukensis sp. nov. SK3146 as a potential probiotic strain.</title>
        <authorList>
            <person name="Jung H.I."/>
            <person name="Park S."/>
            <person name="Niu K.M."/>
            <person name="Lee S.W."/>
            <person name="Kothari D."/>
            <person name="Yi K.J."/>
            <person name="Kim S.K."/>
        </authorList>
    </citation>
    <scope>NUCLEOTIDE SEQUENCE</scope>
    <source>
        <strain evidence="3">SK3146</strain>
    </source>
</reference>
<dbReference type="RefSeq" id="WP_249860772.1">
    <property type="nucleotide sequence ID" value="NZ_CP027059.1"/>
</dbReference>
<sequence>MALVDPLIPLTRDAVNCDPFSKPYVCGYSTGGSAALEAMLAYPERFAGAILISAMPEINDWYNKFRLWTACQMCKMSAKRLLSAAIAMGNADCRSTFRRLYEGAMRGDIRSMRQYFDCSYASNVTGRLTSIRVPVLLVYGEKDISFHHYARMIQTRVPDCAFHLIAGAKHEIPTRNARELNELIRLWLAEPALQPLEEERVRDGRDENPLEVPDVMMPGLPEEGRELPDAR</sequence>
<evidence type="ECO:0000256" key="1">
    <source>
        <dbReference type="SAM" id="MobiDB-lite"/>
    </source>
</evidence>
<proteinExistence type="predicted"/>